<protein>
    <submittedName>
        <fullName evidence="5">Uncharacterized protein</fullName>
    </submittedName>
</protein>
<dbReference type="AlphaFoldDB" id="A0A6D2ITK0"/>
<dbReference type="GO" id="GO:0045292">
    <property type="term" value="P:mRNA cis splicing, via spliceosome"/>
    <property type="evidence" value="ECO:0007669"/>
    <property type="project" value="TreeGrafter"/>
</dbReference>
<dbReference type="OrthoDB" id="5583at2759"/>
<dbReference type="InterPro" id="IPR005011">
    <property type="entry name" value="SNU66/SART1"/>
</dbReference>
<dbReference type="Proteomes" id="UP000467841">
    <property type="component" value="Unassembled WGS sequence"/>
</dbReference>
<evidence type="ECO:0000313" key="6">
    <source>
        <dbReference type="Proteomes" id="UP000467841"/>
    </source>
</evidence>
<sequence>MISVLQEMRIKAKLNHQRDEETCFTRFVPLMKMRQLMMLEIGVMREVEVGTGLSGALKRLREQGTFKEKKGKLVVGGMLTEKDAFRLLCHGFHGKKPGKRKEEKRKRKHQDQSKQMESSDRAVERMRQVHAGLKTPYVVL</sequence>
<evidence type="ECO:0000313" key="5">
    <source>
        <dbReference type="EMBL" id="CAA7029956.1"/>
    </source>
</evidence>
<reference evidence="5" key="1">
    <citation type="submission" date="2020-01" db="EMBL/GenBank/DDBJ databases">
        <authorList>
            <person name="Mishra B."/>
        </authorList>
    </citation>
    <scope>NUCLEOTIDE SEQUENCE [LARGE SCALE GENOMIC DNA]</scope>
</reference>
<dbReference type="GO" id="GO:0046540">
    <property type="term" value="C:U4/U6 x U5 tri-snRNP complex"/>
    <property type="evidence" value="ECO:0007669"/>
    <property type="project" value="TreeGrafter"/>
</dbReference>
<organism evidence="5 6">
    <name type="scientific">Microthlaspi erraticum</name>
    <dbReference type="NCBI Taxonomy" id="1685480"/>
    <lineage>
        <taxon>Eukaryota</taxon>
        <taxon>Viridiplantae</taxon>
        <taxon>Streptophyta</taxon>
        <taxon>Embryophyta</taxon>
        <taxon>Tracheophyta</taxon>
        <taxon>Spermatophyta</taxon>
        <taxon>Magnoliopsida</taxon>
        <taxon>eudicotyledons</taxon>
        <taxon>Gunneridae</taxon>
        <taxon>Pentapetalae</taxon>
        <taxon>rosids</taxon>
        <taxon>malvids</taxon>
        <taxon>Brassicales</taxon>
        <taxon>Brassicaceae</taxon>
        <taxon>Coluteocarpeae</taxon>
        <taxon>Microthlaspi</taxon>
    </lineage>
</organism>
<name>A0A6D2ITK0_9BRAS</name>
<feature type="compositionally biased region" description="Basic and acidic residues" evidence="4">
    <location>
        <begin position="110"/>
        <end position="126"/>
    </location>
</feature>
<comment type="subcellular location">
    <subcellularLocation>
        <location evidence="1">Nucleus</location>
    </subcellularLocation>
</comment>
<keyword evidence="6" id="KW-1185">Reference proteome</keyword>
<evidence type="ECO:0000256" key="4">
    <source>
        <dbReference type="SAM" id="MobiDB-lite"/>
    </source>
</evidence>
<dbReference type="PANTHER" id="PTHR14152:SF5">
    <property type="entry name" value="U4_U6.U5 TRI-SNRNP-ASSOCIATED PROTEIN 1"/>
    <property type="match status" value="1"/>
</dbReference>
<comment type="similarity">
    <text evidence="2">Belongs to the SNU66/SART1 family.</text>
</comment>
<dbReference type="GO" id="GO:0000481">
    <property type="term" value="P:maturation of 5S rRNA"/>
    <property type="evidence" value="ECO:0007669"/>
    <property type="project" value="TreeGrafter"/>
</dbReference>
<evidence type="ECO:0000256" key="3">
    <source>
        <dbReference type="ARBA" id="ARBA00023242"/>
    </source>
</evidence>
<accession>A0A6D2ITK0</accession>
<dbReference type="PANTHER" id="PTHR14152">
    <property type="entry name" value="SQUAMOUS CELL CARCINOMA ANTIGEN RECOGNISED BY CYTOTOXIC T LYMPHOCYTES"/>
    <property type="match status" value="1"/>
</dbReference>
<feature type="compositionally biased region" description="Basic residues" evidence="4">
    <location>
        <begin position="92"/>
        <end position="109"/>
    </location>
</feature>
<evidence type="ECO:0000256" key="1">
    <source>
        <dbReference type="ARBA" id="ARBA00004123"/>
    </source>
</evidence>
<gene>
    <name evidence="5" type="ORF">MERR_LOCUS17191</name>
</gene>
<evidence type="ECO:0000256" key="2">
    <source>
        <dbReference type="ARBA" id="ARBA00006076"/>
    </source>
</evidence>
<dbReference type="Pfam" id="PF03343">
    <property type="entry name" value="SART-1"/>
    <property type="match status" value="1"/>
</dbReference>
<feature type="region of interest" description="Disordered" evidence="4">
    <location>
        <begin position="91"/>
        <end position="126"/>
    </location>
</feature>
<keyword evidence="3" id="KW-0539">Nucleus</keyword>
<proteinExistence type="inferred from homology"/>
<dbReference type="EMBL" id="CACVBM020001088">
    <property type="protein sequence ID" value="CAA7029956.1"/>
    <property type="molecule type" value="Genomic_DNA"/>
</dbReference>
<comment type="caution">
    <text evidence="5">The sequence shown here is derived from an EMBL/GenBank/DDBJ whole genome shotgun (WGS) entry which is preliminary data.</text>
</comment>